<organism evidence="1 2">
    <name type="scientific">Aspergillus novofumigatus (strain IBT 16806)</name>
    <dbReference type="NCBI Taxonomy" id="1392255"/>
    <lineage>
        <taxon>Eukaryota</taxon>
        <taxon>Fungi</taxon>
        <taxon>Dikarya</taxon>
        <taxon>Ascomycota</taxon>
        <taxon>Pezizomycotina</taxon>
        <taxon>Eurotiomycetes</taxon>
        <taxon>Eurotiomycetidae</taxon>
        <taxon>Eurotiales</taxon>
        <taxon>Aspergillaceae</taxon>
        <taxon>Aspergillus</taxon>
        <taxon>Aspergillus subgen. Fumigati</taxon>
    </lineage>
</organism>
<dbReference type="AlphaFoldDB" id="A0A2I1CPJ9"/>
<keyword evidence="2" id="KW-1185">Reference proteome</keyword>
<gene>
    <name evidence="1" type="ORF">P174DRAFT_417188</name>
</gene>
<dbReference type="VEuPathDB" id="FungiDB:P174DRAFT_417188"/>
<evidence type="ECO:0000313" key="2">
    <source>
        <dbReference type="Proteomes" id="UP000234474"/>
    </source>
</evidence>
<dbReference type="EMBL" id="MSZS01000001">
    <property type="protein sequence ID" value="PKX99528.1"/>
    <property type="molecule type" value="Genomic_DNA"/>
</dbReference>
<accession>A0A2I1CPJ9</accession>
<dbReference type="GeneID" id="36531910"/>
<proteinExistence type="predicted"/>
<dbReference type="Proteomes" id="UP000234474">
    <property type="component" value="Unassembled WGS sequence"/>
</dbReference>
<comment type="caution">
    <text evidence="1">The sequence shown here is derived from an EMBL/GenBank/DDBJ whole genome shotgun (WGS) entry which is preliminary data.</text>
</comment>
<sequence>MRISVQRLICHLRSRTSERGPPAVLPDLEQAQRAVFERQEADDLLFDTLLFDTPYTLEDPEDQEIGEVQEKPTSECPAVTYCQDGELSFHAYDRGNWSRTDTVRKNARFCDSALRKVAVAECVRKAINFMRFGRDLSVARHLSGVHNGLASHTDASWRSSDCAGRTTAVFRPYRLGALGRVFLVLHHHAYAPSLTAWVISI</sequence>
<name>A0A2I1CPJ9_ASPN1</name>
<protein>
    <submittedName>
        <fullName evidence="1">Uncharacterized protein</fullName>
    </submittedName>
</protein>
<dbReference type="RefSeq" id="XP_024688123.1">
    <property type="nucleotide sequence ID" value="XM_024824585.1"/>
</dbReference>
<dbReference type="OrthoDB" id="4509952at2759"/>
<evidence type="ECO:0000313" key="1">
    <source>
        <dbReference type="EMBL" id="PKX99528.1"/>
    </source>
</evidence>
<reference evidence="2" key="1">
    <citation type="journal article" date="2018" name="Proc. Natl. Acad. Sci. U.S.A.">
        <title>Linking secondary metabolites to gene clusters through genome sequencing of six diverse Aspergillus species.</title>
        <authorList>
            <person name="Kaerboelling I."/>
            <person name="Vesth T.C."/>
            <person name="Frisvad J.C."/>
            <person name="Nybo J.L."/>
            <person name="Theobald S."/>
            <person name="Kuo A."/>
            <person name="Bowyer P."/>
            <person name="Matsuda Y."/>
            <person name="Mondo S."/>
            <person name="Lyhne E.K."/>
            <person name="Kogle M.E."/>
            <person name="Clum A."/>
            <person name="Lipzen A."/>
            <person name="Salamov A."/>
            <person name="Ngan C.Y."/>
            <person name="Daum C."/>
            <person name="Chiniquy J."/>
            <person name="Barry K."/>
            <person name="LaButti K."/>
            <person name="Haridas S."/>
            <person name="Simmons B.A."/>
            <person name="Magnuson J.K."/>
            <person name="Mortensen U.H."/>
            <person name="Larsen T.O."/>
            <person name="Grigoriev I.V."/>
            <person name="Baker S.E."/>
            <person name="Andersen M.R."/>
        </authorList>
    </citation>
    <scope>NUCLEOTIDE SEQUENCE [LARGE SCALE GENOMIC DNA]</scope>
    <source>
        <strain evidence="2">IBT 16806</strain>
    </source>
</reference>